<keyword evidence="3 10" id="KW-0813">Transport</keyword>
<reference evidence="11 12" key="1">
    <citation type="submission" date="2023-09" db="EMBL/GenBank/DDBJ databases">
        <title>Pangenome analysis of Batrachochytrium dendrobatidis and related Chytrids.</title>
        <authorList>
            <person name="Yacoub M.N."/>
            <person name="Stajich J.E."/>
            <person name="James T.Y."/>
        </authorList>
    </citation>
    <scope>NUCLEOTIDE SEQUENCE [LARGE SCALE GENOMIC DNA]</scope>
    <source>
        <strain evidence="11 12">JEL0888</strain>
    </source>
</reference>
<feature type="repeat" description="Solcar" evidence="9">
    <location>
        <begin position="194"/>
        <end position="283"/>
    </location>
</feature>
<keyword evidence="6" id="KW-1133">Transmembrane helix</keyword>
<comment type="similarity">
    <text evidence="2 10">Belongs to the mitochondrial carrier (TC 2.A.29) family.</text>
</comment>
<dbReference type="PROSITE" id="PS50920">
    <property type="entry name" value="SOLCAR"/>
    <property type="match status" value="3"/>
</dbReference>
<dbReference type="Gene3D" id="1.50.40.10">
    <property type="entry name" value="Mitochondrial carrier domain"/>
    <property type="match status" value="1"/>
</dbReference>
<gene>
    <name evidence="11" type="ORF">HK105_201613</name>
</gene>
<feature type="repeat" description="Solcar" evidence="9">
    <location>
        <begin position="1"/>
        <end position="53"/>
    </location>
</feature>
<accession>A0ABR4NH53</accession>
<evidence type="ECO:0000256" key="7">
    <source>
        <dbReference type="ARBA" id="ARBA00023128"/>
    </source>
</evidence>
<organism evidence="11 12">
    <name type="scientific">Polyrhizophydium stewartii</name>
    <dbReference type="NCBI Taxonomy" id="2732419"/>
    <lineage>
        <taxon>Eukaryota</taxon>
        <taxon>Fungi</taxon>
        <taxon>Fungi incertae sedis</taxon>
        <taxon>Chytridiomycota</taxon>
        <taxon>Chytridiomycota incertae sedis</taxon>
        <taxon>Chytridiomycetes</taxon>
        <taxon>Rhizophydiales</taxon>
        <taxon>Rhizophydiales incertae sedis</taxon>
        <taxon>Polyrhizophydium</taxon>
    </lineage>
</organism>
<keyword evidence="4 9" id="KW-0812">Transmembrane</keyword>
<dbReference type="EMBL" id="JADGIZ020000005">
    <property type="protein sequence ID" value="KAL2918779.1"/>
    <property type="molecule type" value="Genomic_DNA"/>
</dbReference>
<dbReference type="PANTHER" id="PTHR45624:SF9">
    <property type="entry name" value="CARRIER PROTEIN, PUTATIVE (AFU_ORTHOLOGUE AFUA_4G06390)-RELATED"/>
    <property type="match status" value="1"/>
</dbReference>
<evidence type="ECO:0000256" key="3">
    <source>
        <dbReference type="ARBA" id="ARBA00022448"/>
    </source>
</evidence>
<evidence type="ECO:0000256" key="8">
    <source>
        <dbReference type="ARBA" id="ARBA00023136"/>
    </source>
</evidence>
<proteinExistence type="inferred from homology"/>
<keyword evidence="7" id="KW-0496">Mitochondrion</keyword>
<evidence type="ECO:0000256" key="9">
    <source>
        <dbReference type="PROSITE-ProRule" id="PRU00282"/>
    </source>
</evidence>
<evidence type="ECO:0000256" key="1">
    <source>
        <dbReference type="ARBA" id="ARBA00004225"/>
    </source>
</evidence>
<dbReference type="InterPro" id="IPR018108">
    <property type="entry name" value="MCP_transmembrane"/>
</dbReference>
<feature type="repeat" description="Solcar" evidence="9">
    <location>
        <begin position="93"/>
        <end position="186"/>
    </location>
</feature>
<dbReference type="InterPro" id="IPR050567">
    <property type="entry name" value="Mitochondrial_Carrier"/>
</dbReference>
<evidence type="ECO:0008006" key="13">
    <source>
        <dbReference type="Google" id="ProtNLM"/>
    </source>
</evidence>
<evidence type="ECO:0000313" key="11">
    <source>
        <dbReference type="EMBL" id="KAL2918779.1"/>
    </source>
</evidence>
<keyword evidence="5" id="KW-0677">Repeat</keyword>
<dbReference type="PANTHER" id="PTHR45624">
    <property type="entry name" value="MITOCHONDRIAL BASIC AMINO ACIDS TRANSPORTER-RELATED"/>
    <property type="match status" value="1"/>
</dbReference>
<dbReference type="SUPFAM" id="SSF103506">
    <property type="entry name" value="Mitochondrial carrier"/>
    <property type="match status" value="1"/>
</dbReference>
<evidence type="ECO:0000256" key="10">
    <source>
        <dbReference type="RuleBase" id="RU000488"/>
    </source>
</evidence>
<dbReference type="Pfam" id="PF00153">
    <property type="entry name" value="Mito_carr"/>
    <property type="match status" value="3"/>
</dbReference>
<protein>
    <recommendedName>
        <fullName evidence="13">Mitochondrial carrier protein</fullName>
    </recommendedName>
</protein>
<keyword evidence="12" id="KW-1185">Reference proteome</keyword>
<dbReference type="Proteomes" id="UP001527925">
    <property type="component" value="Unassembled WGS sequence"/>
</dbReference>
<evidence type="ECO:0000256" key="4">
    <source>
        <dbReference type="ARBA" id="ARBA00022692"/>
    </source>
</evidence>
<evidence type="ECO:0000256" key="5">
    <source>
        <dbReference type="ARBA" id="ARBA00022737"/>
    </source>
</evidence>
<evidence type="ECO:0000256" key="2">
    <source>
        <dbReference type="ARBA" id="ARBA00006375"/>
    </source>
</evidence>
<comment type="subcellular location">
    <subcellularLocation>
        <location evidence="1">Mitochondrion membrane</location>
        <topology evidence="1">Multi-pass membrane protein</topology>
    </subcellularLocation>
</comment>
<comment type="caution">
    <text evidence="11">The sequence shown here is derived from an EMBL/GenBank/DDBJ whole genome shotgun (WGS) entry which is preliminary data.</text>
</comment>
<evidence type="ECO:0000256" key="6">
    <source>
        <dbReference type="ARBA" id="ARBA00022989"/>
    </source>
</evidence>
<evidence type="ECO:0000313" key="12">
    <source>
        <dbReference type="Proteomes" id="UP001527925"/>
    </source>
</evidence>
<sequence length="290" mass="31412">MQAFRYPSTMACVRKTYAEEGIAGFYRGVLPVLLTASILRSTSFLIYFRVKSDLLTHSPLALEIPAAAAAAAAKKGARPTDDTSTIAMADMPKLTAAAFLAGAISGSMVQRQLERLAAAHAAKQAAGGANMVAAAQAQTKTTLEWMRFILRTKGLAGLYTGCHIQIVRDFLGTGCYFAIYETFKRAMTPEGGQPGPLVHMFGGGIAGTLSWLVLFPVDVVKSVIQRDAFTGQAPRYRGGWDFARRRLASRGVAGFYEAIWPQLVRSFPIHSLNFLVYEFVLARCRSAGTE</sequence>
<dbReference type="InterPro" id="IPR023395">
    <property type="entry name" value="MCP_dom_sf"/>
</dbReference>
<name>A0ABR4NH53_9FUNG</name>
<keyword evidence="8 9" id="KW-0472">Membrane</keyword>